<feature type="compositionally biased region" description="Low complexity" evidence="1">
    <location>
        <begin position="55"/>
        <end position="107"/>
    </location>
</feature>
<dbReference type="Gene3D" id="1.10.20.70">
    <property type="entry name" value="Transcription termination and cleavage factor, C-terminal domain"/>
    <property type="match status" value="1"/>
</dbReference>
<reference evidence="2" key="1">
    <citation type="submission" date="2023-04" db="EMBL/GenBank/DDBJ databases">
        <title>Candida boidinii NBRC 10035.</title>
        <authorList>
            <person name="Ichikawa N."/>
            <person name="Sato H."/>
            <person name="Tonouchi N."/>
        </authorList>
    </citation>
    <scope>NUCLEOTIDE SEQUENCE</scope>
    <source>
        <strain evidence="2">NBRC 10035</strain>
    </source>
</reference>
<accession>A0A9W6T738</accession>
<keyword evidence="3" id="KW-1185">Reference proteome</keyword>
<feature type="compositionally biased region" description="Low complexity" evidence="1">
    <location>
        <begin position="123"/>
        <end position="151"/>
    </location>
</feature>
<feature type="compositionally biased region" description="Low complexity" evidence="1">
    <location>
        <begin position="34"/>
        <end position="46"/>
    </location>
</feature>
<dbReference type="Proteomes" id="UP001165120">
    <property type="component" value="Unassembled WGS sequence"/>
</dbReference>
<organism evidence="2 3">
    <name type="scientific">Candida boidinii</name>
    <name type="common">Yeast</name>
    <dbReference type="NCBI Taxonomy" id="5477"/>
    <lineage>
        <taxon>Eukaryota</taxon>
        <taxon>Fungi</taxon>
        <taxon>Dikarya</taxon>
        <taxon>Ascomycota</taxon>
        <taxon>Saccharomycotina</taxon>
        <taxon>Pichiomycetes</taxon>
        <taxon>Pichiales</taxon>
        <taxon>Pichiaceae</taxon>
        <taxon>Ogataea</taxon>
        <taxon>Ogataea/Candida clade</taxon>
    </lineage>
</organism>
<dbReference type="AlphaFoldDB" id="A0A9W6T738"/>
<comment type="caution">
    <text evidence="2">The sequence shown here is derived from an EMBL/GenBank/DDBJ whole genome shotgun (WGS) entry which is preliminary data.</text>
</comment>
<evidence type="ECO:0000313" key="2">
    <source>
        <dbReference type="EMBL" id="GME77721.1"/>
    </source>
</evidence>
<gene>
    <name evidence="2" type="ORF">Cboi02_000561800</name>
</gene>
<feature type="region of interest" description="Disordered" evidence="1">
    <location>
        <begin position="34"/>
        <end position="107"/>
    </location>
</feature>
<feature type="region of interest" description="Disordered" evidence="1">
    <location>
        <begin position="120"/>
        <end position="154"/>
    </location>
</feature>
<evidence type="ECO:0000256" key="1">
    <source>
        <dbReference type="SAM" id="MobiDB-lite"/>
    </source>
</evidence>
<dbReference type="InterPro" id="IPR038192">
    <property type="entry name" value="CSTF_C_sf"/>
</dbReference>
<sequence length="221" mass="24588">MQQHQQQQLIDNFNPLASNNIAIATNPNTISNTQTPINNNISNNSTFIHQPIPRNSASNLNNSNNNNDNLSSSSTPNSLNSTSSPITTVTPPINGLPSFSSSATSLASNNQHNNMQQIPMNTQQQQQQQLPLQQQPIQQQQQSQQQQSQQQLNDKNIAQYSSQVINPDWIGLSPNTISKLQTISNNEASLIVQVLKLSNQQIDNLPENEKRMAIQIRNQYL</sequence>
<name>A0A9W6T738_CANBO</name>
<dbReference type="EMBL" id="BSXN01002822">
    <property type="protein sequence ID" value="GME77721.1"/>
    <property type="molecule type" value="Genomic_DNA"/>
</dbReference>
<evidence type="ECO:0000313" key="3">
    <source>
        <dbReference type="Proteomes" id="UP001165120"/>
    </source>
</evidence>
<protein>
    <submittedName>
        <fullName evidence="2">Unnamed protein product</fullName>
    </submittedName>
</protein>
<proteinExistence type="predicted"/>